<keyword evidence="3" id="KW-1185">Reference proteome</keyword>
<dbReference type="InterPro" id="IPR009105">
    <property type="entry name" value="Colicin_E3_ribonuclease"/>
</dbReference>
<proteinExistence type="predicted"/>
<dbReference type="Gene3D" id="3.10.380.10">
    <property type="entry name" value="Colicin E3-like ribonuclease domain"/>
    <property type="match status" value="1"/>
</dbReference>
<dbReference type="SUPFAM" id="SSF63840">
    <property type="entry name" value="Ribonuclease domain of colicin E3"/>
    <property type="match status" value="1"/>
</dbReference>
<dbReference type="EMBL" id="SCWC02000016">
    <property type="protein sequence ID" value="KAA1035523.1"/>
    <property type="molecule type" value="Genomic_DNA"/>
</dbReference>
<dbReference type="Proteomes" id="UP000295735">
    <property type="component" value="Unassembled WGS sequence"/>
</dbReference>
<evidence type="ECO:0000313" key="3">
    <source>
        <dbReference type="Proteomes" id="UP000295735"/>
    </source>
</evidence>
<sequence>MNNIYSHRNCPTKCRRFSIKTSGSGSKKRYYTWDKAHNEIEVYDKKGKHLGAMDSVTGKMIKKAVKGRKLW</sequence>
<evidence type="ECO:0000313" key="2">
    <source>
        <dbReference type="EMBL" id="KAA1035523.1"/>
    </source>
</evidence>
<name>A0ABQ6R652_9STAP</name>
<evidence type="ECO:0000259" key="1">
    <source>
        <dbReference type="Pfam" id="PF09000"/>
    </source>
</evidence>
<accession>A0ABQ6R652</accession>
<dbReference type="Pfam" id="PF09000">
    <property type="entry name" value="Cytotoxic"/>
    <property type="match status" value="1"/>
</dbReference>
<protein>
    <recommendedName>
        <fullName evidence="1">Colicin E3-like ribonuclease domain-containing protein</fullName>
    </recommendedName>
</protein>
<dbReference type="InterPro" id="IPR036725">
    <property type="entry name" value="ColE3_ribonuclease_sf"/>
</dbReference>
<feature type="domain" description="Colicin E3-like ribonuclease" evidence="1">
    <location>
        <begin position="25"/>
        <end position="70"/>
    </location>
</feature>
<reference evidence="2 3" key="1">
    <citation type="submission" date="2019-09" db="EMBL/GenBank/DDBJ databases">
        <authorList>
            <person name="Mazhar S."/>
            <person name="Altermann E."/>
            <person name="Hill C."/>
            <person name="Mcauliffe O."/>
        </authorList>
    </citation>
    <scope>NUCLEOTIDE SEQUENCE [LARGE SCALE GENOMIC DNA]</scope>
    <source>
        <strain evidence="2 3">ATCC 51831</strain>
    </source>
</reference>
<organism evidence="2 3">
    <name type="scientific">Macrococcus equipercicus</name>
    <dbReference type="NCBI Taxonomy" id="69967"/>
    <lineage>
        <taxon>Bacteria</taxon>
        <taxon>Bacillati</taxon>
        <taxon>Bacillota</taxon>
        <taxon>Bacilli</taxon>
        <taxon>Bacillales</taxon>
        <taxon>Staphylococcaceae</taxon>
        <taxon>Macrococcus</taxon>
    </lineage>
</organism>
<comment type="caution">
    <text evidence="2">The sequence shown here is derived from an EMBL/GenBank/DDBJ whole genome shotgun (WGS) entry which is preliminary data.</text>
</comment>
<gene>
    <name evidence="2" type="ORF">ERX35_011115</name>
</gene>